<proteinExistence type="predicted"/>
<keyword evidence="2" id="KW-1185">Reference proteome</keyword>
<protein>
    <submittedName>
        <fullName evidence="1">Glycosyltransferase</fullName>
    </submittedName>
</protein>
<dbReference type="RefSeq" id="WP_200585097.1">
    <property type="nucleotide sequence ID" value="NZ_JAEHFY010000006.1"/>
</dbReference>
<dbReference type="Proteomes" id="UP000660024">
    <property type="component" value="Unassembled WGS sequence"/>
</dbReference>
<dbReference type="EMBL" id="JAEHFY010000006">
    <property type="protein sequence ID" value="MBK0382313.1"/>
    <property type="molecule type" value="Genomic_DNA"/>
</dbReference>
<evidence type="ECO:0000313" key="1">
    <source>
        <dbReference type="EMBL" id="MBK0382313.1"/>
    </source>
</evidence>
<accession>A0ABS1BHI6</accession>
<evidence type="ECO:0000313" key="2">
    <source>
        <dbReference type="Proteomes" id="UP000660024"/>
    </source>
</evidence>
<gene>
    <name evidence="1" type="ORF">I5M32_05005</name>
</gene>
<name>A0ABS1BHI6_9SPHI</name>
<dbReference type="SUPFAM" id="SSF53756">
    <property type="entry name" value="UDP-Glycosyltransferase/glycogen phosphorylase"/>
    <property type="match status" value="1"/>
</dbReference>
<reference evidence="1 2" key="1">
    <citation type="submission" date="2020-12" db="EMBL/GenBank/DDBJ databases">
        <title>Bacterial novel species Pedobacter sp. SD-b isolated from soil.</title>
        <authorList>
            <person name="Jung H.-Y."/>
        </authorList>
    </citation>
    <scope>NUCLEOTIDE SEQUENCE [LARGE SCALE GENOMIC DNA]</scope>
    <source>
        <strain evidence="1 2">SD-b</strain>
    </source>
</reference>
<sequence length="414" mass="47168">MSKPIQQILIIGTVFPEPNSSAAGSRMMQLITALKNQQYKITFASAAADSEFMVNLANFDVEKATIKLNDSGFDEFVKTLNPDLVLFDRFITEEQFGWRVAENCPNAIKVLDTEDLHCLRSARQKAFKEKRDFYIDDLLKEDIAKREIASILRCDLSLIISSFEMRLLNEVFNIDEALLLYLPFLLPKIEVSEADNWLNFEDREHFITIGNFLHEPNYQAVIYLKNEIWPLIRKKLPEAQVHVYGAYPSAKVTQLNNPKEGFLVKGRALDAKEVMGKARVCLCPLVFGAGLKGKLIDAMQSGTPNVSTPIAVEGMREGLPWGGFVASNPKDFSDDAVKLYQNKNLWGKFQLNGIDIVNQLFDEEKGRQRFISSIKRLNQNLEEHRKSNFLGAMLQYHSAMGTKYLSKWIEEKNK</sequence>
<comment type="caution">
    <text evidence="1">The sequence shown here is derived from an EMBL/GenBank/DDBJ whole genome shotgun (WGS) entry which is preliminary data.</text>
</comment>
<organism evidence="1 2">
    <name type="scientific">Pedobacter segetis</name>
    <dbReference type="NCBI Taxonomy" id="2793069"/>
    <lineage>
        <taxon>Bacteria</taxon>
        <taxon>Pseudomonadati</taxon>
        <taxon>Bacteroidota</taxon>
        <taxon>Sphingobacteriia</taxon>
        <taxon>Sphingobacteriales</taxon>
        <taxon>Sphingobacteriaceae</taxon>
        <taxon>Pedobacter</taxon>
    </lineage>
</organism>
<dbReference type="Gene3D" id="3.40.50.2000">
    <property type="entry name" value="Glycogen Phosphorylase B"/>
    <property type="match status" value="1"/>
</dbReference>
<dbReference type="Pfam" id="PF13692">
    <property type="entry name" value="Glyco_trans_1_4"/>
    <property type="match status" value="1"/>
</dbReference>